<proteinExistence type="predicted"/>
<keyword evidence="4" id="KW-1185">Reference proteome</keyword>
<feature type="domain" description="HAM1-like N-terminal" evidence="2">
    <location>
        <begin position="25"/>
        <end position="209"/>
    </location>
</feature>
<name>A0A384JPK9_BOTFB</name>
<dbReference type="KEGG" id="bfu:BCIN_08g01660"/>
<feature type="domain" description="HAM1-like N-terminal" evidence="2">
    <location>
        <begin position="223"/>
        <end position="575"/>
    </location>
</feature>
<evidence type="ECO:0000313" key="3">
    <source>
        <dbReference type="EMBL" id="ATZ52442.1"/>
    </source>
</evidence>
<sequence>MSSCFGSRKSKGDDTRPLLPQYEDDTSLQRTVHQKLHTYQMIRALSKGFMPSTEQAIINIRTLLASDVLNPDNPELTDSGRRLIKFSKQWLTEFIELLRNKNDGDQIQDFIWFLIHSRISVNTSDLIERATSTRAKADASAAYASIKTVGSLLLTNSDFRIFLSDLNTIGRQVFADTAKTVSDVADDAANKIEPSNVENEAMKKPGEERSEPIPKEDLQAEASEIGEVVTNGLKKAGRQAGESLKENISGEQRETLRYRLKEAVTKLTKRNDYSDSVDTIGLLIQRYAKAYSRAVDESISAVQDDVEPNPALDRAVKNGWSLMSSFGDKDAWKELEKRFNKVMEHSQKDPEFENLMGELAKSIQQMLSDPDFFDAAANKADELKEKTKEVGTESHLRKDIDNLLKQARTTFDSVMNDQDVSKLVHTTLKIWNILNPLNKNSNTELFTDLSTVLIPMFISAIQYVPIPRLEISVPEIDLLLENLILEPGRTINHTSFLPYRLKIQTYNDLSIQKARFRTFSKVTSMVTVKIQGLSIRADEVGFWLRAHKSLFWLADEGIASFELDDRGIDIEFDVEIGHNKLEKILTLKDTRVKIHHLSYTLSKSKFACLAWIFKPLLRPILRKTLEYQLSTALADFFHAANRELLYARERLRATRISSPDDIQTFIKAIITRLKPEEDPDLYLNVGVQGGAESKGNVFKGVYAPGSVVKLWDREGRDAGEIVEAEAENNGGWRNAVFDVGGQGQGVMGW</sequence>
<dbReference type="GO" id="GO:0008289">
    <property type="term" value="F:lipid binding"/>
    <property type="evidence" value="ECO:0007669"/>
    <property type="project" value="InterPro"/>
</dbReference>
<dbReference type="EMBL" id="CP009812">
    <property type="protein sequence ID" value="ATZ52442.1"/>
    <property type="molecule type" value="Genomic_DNA"/>
</dbReference>
<dbReference type="VEuPathDB" id="FungiDB:Bcin08g01660"/>
<evidence type="ECO:0000256" key="1">
    <source>
        <dbReference type="SAM" id="MobiDB-lite"/>
    </source>
</evidence>
<dbReference type="Gene3D" id="3.15.10.10">
    <property type="entry name" value="Bactericidal permeability-increasing protein, domain 1"/>
    <property type="match status" value="1"/>
</dbReference>
<organism evidence="3 4">
    <name type="scientific">Botryotinia fuckeliana (strain B05.10)</name>
    <name type="common">Noble rot fungus</name>
    <name type="synonym">Botrytis cinerea</name>
    <dbReference type="NCBI Taxonomy" id="332648"/>
    <lineage>
        <taxon>Eukaryota</taxon>
        <taxon>Fungi</taxon>
        <taxon>Dikarya</taxon>
        <taxon>Ascomycota</taxon>
        <taxon>Pezizomycotina</taxon>
        <taxon>Leotiomycetes</taxon>
        <taxon>Helotiales</taxon>
        <taxon>Sclerotiniaceae</taxon>
        <taxon>Botrytis</taxon>
    </lineage>
</organism>
<dbReference type="Pfam" id="PF19343">
    <property type="entry name" value="HAM1_N"/>
    <property type="match status" value="2"/>
</dbReference>
<dbReference type="GeneID" id="5434011"/>
<feature type="compositionally biased region" description="Basic and acidic residues" evidence="1">
    <location>
        <begin position="200"/>
        <end position="217"/>
    </location>
</feature>
<dbReference type="OrthoDB" id="5407957at2759"/>
<accession>A0A384JPK9</accession>
<reference evidence="3 4" key="2">
    <citation type="journal article" date="2012" name="Eukaryot. Cell">
        <title>Genome update of Botrytis cinerea strains B05.10 and T4.</title>
        <authorList>
            <person name="Staats M."/>
            <person name="van Kan J.A."/>
        </authorList>
    </citation>
    <scope>NUCLEOTIDE SEQUENCE [LARGE SCALE GENOMIC DNA]</scope>
    <source>
        <strain evidence="3 4">B05.10</strain>
    </source>
</reference>
<dbReference type="SUPFAM" id="SSF55394">
    <property type="entry name" value="Bactericidal permeability-increasing protein, BPI"/>
    <property type="match status" value="1"/>
</dbReference>
<reference evidence="3 4" key="1">
    <citation type="journal article" date="2011" name="PLoS Genet.">
        <title>Genomic analysis of the necrotrophic fungal pathogens Sclerotinia sclerotiorum and Botrytis cinerea.</title>
        <authorList>
            <person name="Amselem J."/>
            <person name="Cuomo C.A."/>
            <person name="van Kan J.A."/>
            <person name="Viaud M."/>
            <person name="Benito E.P."/>
            <person name="Couloux A."/>
            <person name="Coutinho P.M."/>
            <person name="de Vries R.P."/>
            <person name="Dyer P.S."/>
            <person name="Fillinger S."/>
            <person name="Fournier E."/>
            <person name="Gout L."/>
            <person name="Hahn M."/>
            <person name="Kohn L."/>
            <person name="Lapalu N."/>
            <person name="Plummer K.M."/>
            <person name="Pradier J.M."/>
            <person name="Quevillon E."/>
            <person name="Sharon A."/>
            <person name="Simon A."/>
            <person name="ten Have A."/>
            <person name="Tudzynski B."/>
            <person name="Tudzynski P."/>
            <person name="Wincker P."/>
            <person name="Andrew M."/>
            <person name="Anthouard V."/>
            <person name="Beever R.E."/>
            <person name="Beffa R."/>
            <person name="Benoit I."/>
            <person name="Bouzid O."/>
            <person name="Brault B."/>
            <person name="Chen Z."/>
            <person name="Choquer M."/>
            <person name="Collemare J."/>
            <person name="Cotton P."/>
            <person name="Danchin E.G."/>
            <person name="Da Silva C."/>
            <person name="Gautier A."/>
            <person name="Giraud C."/>
            <person name="Giraud T."/>
            <person name="Gonzalez C."/>
            <person name="Grossetete S."/>
            <person name="Guldener U."/>
            <person name="Henrissat B."/>
            <person name="Howlett B.J."/>
            <person name="Kodira C."/>
            <person name="Kretschmer M."/>
            <person name="Lappartient A."/>
            <person name="Leroch M."/>
            <person name="Levis C."/>
            <person name="Mauceli E."/>
            <person name="Neuveglise C."/>
            <person name="Oeser B."/>
            <person name="Pearson M."/>
            <person name="Poulain J."/>
            <person name="Poussereau N."/>
            <person name="Quesneville H."/>
            <person name="Rascle C."/>
            <person name="Schumacher J."/>
            <person name="Segurens B."/>
            <person name="Sexton A."/>
            <person name="Silva E."/>
            <person name="Sirven C."/>
            <person name="Soanes D.M."/>
            <person name="Talbot N.J."/>
            <person name="Templeton M."/>
            <person name="Yandava C."/>
            <person name="Yarden O."/>
            <person name="Zeng Q."/>
            <person name="Rollins J.A."/>
            <person name="Lebrun M.H."/>
            <person name="Dickman M."/>
        </authorList>
    </citation>
    <scope>NUCLEOTIDE SEQUENCE [LARGE SCALE GENOMIC DNA]</scope>
    <source>
        <strain evidence="3 4">B05.10</strain>
    </source>
</reference>
<dbReference type="AlphaFoldDB" id="A0A384JPK9"/>
<evidence type="ECO:0000259" key="2">
    <source>
        <dbReference type="Pfam" id="PF19343"/>
    </source>
</evidence>
<dbReference type="RefSeq" id="XP_001553480.1">
    <property type="nucleotide sequence ID" value="XM_001553430.2"/>
</dbReference>
<feature type="region of interest" description="Disordered" evidence="1">
    <location>
        <begin position="191"/>
        <end position="217"/>
    </location>
</feature>
<dbReference type="InterPro" id="IPR017943">
    <property type="entry name" value="Bactericidal_perm-incr_a/b_dom"/>
</dbReference>
<reference evidence="3 4" key="3">
    <citation type="journal article" date="2017" name="Mol. Plant Pathol.">
        <title>A gapless genome sequence of the fungus Botrytis cinerea.</title>
        <authorList>
            <person name="Van Kan J.A."/>
            <person name="Stassen J.H."/>
            <person name="Mosbach A."/>
            <person name="Van Der Lee T.A."/>
            <person name="Faino L."/>
            <person name="Farmer A.D."/>
            <person name="Papasotiriou D.G."/>
            <person name="Zhou S."/>
            <person name="Seidl M.F."/>
            <person name="Cottam E."/>
            <person name="Edel D."/>
            <person name="Hahn M."/>
            <person name="Schwartz D.C."/>
            <person name="Dietrich R.A."/>
            <person name="Widdison S."/>
            <person name="Scalliet G."/>
        </authorList>
    </citation>
    <scope>NUCLEOTIDE SEQUENCE [LARGE SCALE GENOMIC DNA]</scope>
    <source>
        <strain evidence="3 4">B05.10</strain>
    </source>
</reference>
<dbReference type="Proteomes" id="UP000001798">
    <property type="component" value="Chromosome 8"/>
</dbReference>
<feature type="region of interest" description="Disordered" evidence="1">
    <location>
        <begin position="1"/>
        <end position="24"/>
    </location>
</feature>
<dbReference type="InterPro" id="IPR045967">
    <property type="entry name" value="HAM1-like_N"/>
</dbReference>
<dbReference type="OMA" id="PRYEDDT"/>
<dbReference type="PANTHER" id="PTHR31138:SF4">
    <property type="entry name" value="DUF5923 DOMAIN-CONTAINING PROTEIN"/>
    <property type="match status" value="1"/>
</dbReference>
<gene>
    <name evidence="3" type="ORF">BCIN_08g01660</name>
</gene>
<dbReference type="PANTHER" id="PTHR31138">
    <property type="entry name" value="CHROMOSOME 19, WHOLE GENOME SHOTGUN SEQUENCE"/>
    <property type="match status" value="1"/>
</dbReference>
<protein>
    <recommendedName>
        <fullName evidence="2">HAM1-like N-terminal domain-containing protein</fullName>
    </recommendedName>
</protein>
<evidence type="ECO:0000313" key="4">
    <source>
        <dbReference type="Proteomes" id="UP000001798"/>
    </source>
</evidence>